<dbReference type="InterPro" id="IPR007403">
    <property type="entry name" value="DUF456"/>
</dbReference>
<dbReference type="EMBL" id="JAGQDG010000005">
    <property type="protein sequence ID" value="MBQ0936323.1"/>
    <property type="molecule type" value="Genomic_DNA"/>
</dbReference>
<dbReference type="PANTHER" id="PTHR39165:SF1">
    <property type="entry name" value="DUF456 DOMAIN-CONTAINING PROTEIN"/>
    <property type="match status" value="1"/>
</dbReference>
<feature type="transmembrane region" description="Helical" evidence="1">
    <location>
        <begin position="134"/>
        <end position="163"/>
    </location>
</feature>
<keyword evidence="1" id="KW-0472">Membrane</keyword>
<keyword evidence="3" id="KW-1185">Reference proteome</keyword>
<organism evidence="2 3">
    <name type="scientific">Ideonella paludis</name>
    <dbReference type="NCBI Taxonomy" id="1233411"/>
    <lineage>
        <taxon>Bacteria</taxon>
        <taxon>Pseudomonadati</taxon>
        <taxon>Pseudomonadota</taxon>
        <taxon>Betaproteobacteria</taxon>
        <taxon>Burkholderiales</taxon>
        <taxon>Sphaerotilaceae</taxon>
        <taxon>Ideonella</taxon>
    </lineage>
</organism>
<protein>
    <submittedName>
        <fullName evidence="2">DUF456 domain-containing protein</fullName>
    </submittedName>
</protein>
<keyword evidence="1" id="KW-0812">Transmembrane</keyword>
<reference evidence="2 3" key="1">
    <citation type="submission" date="2021-04" db="EMBL/GenBank/DDBJ databases">
        <title>The genome sequence of type strain Ideonella paludis KCTC 32238.</title>
        <authorList>
            <person name="Liu Y."/>
        </authorList>
    </citation>
    <scope>NUCLEOTIDE SEQUENCE [LARGE SCALE GENOMIC DNA]</scope>
    <source>
        <strain evidence="2 3">KCTC 32238</strain>
    </source>
</reference>
<evidence type="ECO:0000313" key="3">
    <source>
        <dbReference type="Proteomes" id="UP000672097"/>
    </source>
</evidence>
<feature type="transmembrane region" description="Helical" evidence="1">
    <location>
        <begin position="48"/>
        <end position="72"/>
    </location>
</feature>
<sequence length="164" mass="17057">MMTLLLWALSAGLVLLGFAGIVLPALPGTLLVWAGLLLAAWIDDFQRIGGWPLAAISVLAVIAWALDYVAGLMGARHLGASKQALIGAALGTVLGLFMGLVGVFFMPLVGAAVGEYLARRDQHDAAPQALKVGVATWVGMLVGMLAKFVLAFVMIGVAVAAYLW</sequence>
<dbReference type="Pfam" id="PF04306">
    <property type="entry name" value="DUF456"/>
    <property type="match status" value="1"/>
</dbReference>
<comment type="caution">
    <text evidence="2">The sequence shown here is derived from an EMBL/GenBank/DDBJ whole genome shotgun (WGS) entry which is preliminary data.</text>
</comment>
<feature type="transmembrane region" description="Helical" evidence="1">
    <location>
        <begin position="84"/>
        <end position="114"/>
    </location>
</feature>
<proteinExistence type="predicted"/>
<evidence type="ECO:0000313" key="2">
    <source>
        <dbReference type="EMBL" id="MBQ0936323.1"/>
    </source>
</evidence>
<accession>A0ABS5DYU2</accession>
<evidence type="ECO:0000256" key="1">
    <source>
        <dbReference type="SAM" id="Phobius"/>
    </source>
</evidence>
<name>A0ABS5DYU2_9BURK</name>
<keyword evidence="1" id="KW-1133">Transmembrane helix</keyword>
<dbReference type="PANTHER" id="PTHR39165">
    <property type="entry name" value="IG HYPOTHETICAL 17883"/>
    <property type="match status" value="1"/>
</dbReference>
<gene>
    <name evidence="2" type="ORF">KAK11_13365</name>
</gene>
<dbReference type="Proteomes" id="UP000672097">
    <property type="component" value="Unassembled WGS sequence"/>
</dbReference>